<accession>A0A286GTS0</accession>
<dbReference type="Proteomes" id="UP000219452">
    <property type="component" value="Unassembled WGS sequence"/>
</dbReference>
<gene>
    <name evidence="1" type="ORF">SAMN06269250_6058</name>
</gene>
<keyword evidence="2" id="KW-1185">Reference proteome</keyword>
<reference evidence="2" key="1">
    <citation type="submission" date="2017-09" db="EMBL/GenBank/DDBJ databases">
        <authorList>
            <person name="Varghese N."/>
            <person name="Submissions S."/>
        </authorList>
    </citation>
    <scope>NUCLEOTIDE SEQUENCE [LARGE SCALE GENOMIC DNA]</scope>
    <source>
        <strain evidence="2">DSM 29961</strain>
    </source>
</reference>
<evidence type="ECO:0000313" key="2">
    <source>
        <dbReference type="Proteomes" id="UP000219452"/>
    </source>
</evidence>
<name>A0A286GTS0_9BACT</name>
<dbReference type="EMBL" id="OCNH01000008">
    <property type="protein sequence ID" value="SOD98384.1"/>
    <property type="molecule type" value="Genomic_DNA"/>
</dbReference>
<protein>
    <submittedName>
        <fullName evidence="1">Uncharacterized protein</fullName>
    </submittedName>
</protein>
<proteinExistence type="predicted"/>
<organism evidence="1 2">
    <name type="scientific">Spirosoma fluviale</name>
    <dbReference type="NCBI Taxonomy" id="1597977"/>
    <lineage>
        <taxon>Bacteria</taxon>
        <taxon>Pseudomonadati</taxon>
        <taxon>Bacteroidota</taxon>
        <taxon>Cytophagia</taxon>
        <taxon>Cytophagales</taxon>
        <taxon>Cytophagaceae</taxon>
        <taxon>Spirosoma</taxon>
    </lineage>
</organism>
<sequence>MRKRFSRNKGNKGALLFFKEEIKSYIVSAIVPEIVCVKQSCYSRENTCIKTFRALNLSMNRQNYVRWTAQPILVFHKFTLIPARSLFGLNLLVLTTVNLERRTRSRI</sequence>
<evidence type="ECO:0000313" key="1">
    <source>
        <dbReference type="EMBL" id="SOD98384.1"/>
    </source>
</evidence>
<dbReference type="AlphaFoldDB" id="A0A286GTS0"/>